<dbReference type="AlphaFoldDB" id="A0A2K1PFI5"/>
<reference evidence="1 2" key="1">
    <citation type="submission" date="2013-12" db="EMBL/GenBank/DDBJ databases">
        <title>Comparative genomics of Petrotoga isolates.</title>
        <authorList>
            <person name="Nesbo C.L."/>
            <person name="Charchuk R."/>
            <person name="Chow K."/>
        </authorList>
    </citation>
    <scope>NUCLEOTIDE SEQUENCE [LARGE SCALE GENOMIC DNA]</scope>
    <source>
        <strain evidence="1 2">DSM 14811</strain>
    </source>
</reference>
<dbReference type="Proteomes" id="UP000236604">
    <property type="component" value="Unassembled WGS sequence"/>
</dbReference>
<sequence length="352" mass="40643">MKMIIEKRMLLFVLLFVFTAFSVRSLFANETKEEKENMFMNISPSHTLSLTLAVDNPSPITDAFSFYDNKFYVYSDPDNLLVENFIEIYSVIKPDNYAPHSIAHTFPKEEYQDYELSNLIFVKLGWIPGEGSEYFVGYSEKIKEVVVFSLEGDLVNTIDVGIDSKNDLLLSPPTNVFIQNGSLKKEDFWLIDKKKNEIIMMTISGEIISSFPATGGIKYEGIDARQFEEVLTFERSLFVRDSSNHIFQYIYPQGFFKAIFVEELKDDEIISFAIDSLGNIFILYHSISDNKLKMAVLVEEDDGKYSAKIFHEEPFTEEPIKLLAHRGFLILVTKENYQIYQTLPIIEKLKDE</sequence>
<evidence type="ECO:0000313" key="1">
    <source>
        <dbReference type="EMBL" id="PNS01535.1"/>
    </source>
</evidence>
<comment type="caution">
    <text evidence="1">The sequence shown here is derived from an EMBL/GenBank/DDBJ whole genome shotgun (WGS) entry which is preliminary data.</text>
</comment>
<dbReference type="Gene3D" id="2.120.10.30">
    <property type="entry name" value="TolB, C-terminal domain"/>
    <property type="match status" value="1"/>
</dbReference>
<keyword evidence="2" id="KW-1185">Reference proteome</keyword>
<evidence type="ECO:0000313" key="2">
    <source>
        <dbReference type="Proteomes" id="UP000236604"/>
    </source>
</evidence>
<accession>A0A2K1PFI5</accession>
<dbReference type="EMBL" id="AZRN01000001">
    <property type="protein sequence ID" value="PNS01535.1"/>
    <property type="molecule type" value="Genomic_DNA"/>
</dbReference>
<protein>
    <submittedName>
        <fullName evidence="1">Uncharacterized protein</fullName>
    </submittedName>
</protein>
<name>A0A2K1PFI5_9BACT</name>
<dbReference type="InterPro" id="IPR011042">
    <property type="entry name" value="6-blade_b-propeller_TolB-like"/>
</dbReference>
<gene>
    <name evidence="1" type="ORF">X927_00495</name>
</gene>
<proteinExistence type="predicted"/>
<organism evidence="1 2">
    <name type="scientific">Petrotoga mexicana DSM 14811</name>
    <dbReference type="NCBI Taxonomy" id="1122954"/>
    <lineage>
        <taxon>Bacteria</taxon>
        <taxon>Thermotogati</taxon>
        <taxon>Thermotogota</taxon>
        <taxon>Thermotogae</taxon>
        <taxon>Petrotogales</taxon>
        <taxon>Petrotogaceae</taxon>
        <taxon>Petrotoga</taxon>
    </lineage>
</organism>